<evidence type="ECO:0000256" key="6">
    <source>
        <dbReference type="PIRSR" id="PIRSR601765-1"/>
    </source>
</evidence>
<evidence type="ECO:0000256" key="1">
    <source>
        <dbReference type="ARBA" id="ARBA00006217"/>
    </source>
</evidence>
<dbReference type="InterPro" id="IPR015892">
    <property type="entry name" value="Carbonic_anhydrase_CS"/>
</dbReference>
<dbReference type="GO" id="GO:0008270">
    <property type="term" value="F:zinc ion binding"/>
    <property type="evidence" value="ECO:0007669"/>
    <property type="project" value="UniProtKB-UniRule"/>
</dbReference>
<keyword evidence="6" id="KW-0479">Metal-binding</keyword>
<comment type="similarity">
    <text evidence="1 7">Belongs to the beta-class carbonic anhydrase family.</text>
</comment>
<comment type="function">
    <text evidence="7">Reversible hydration of carbon dioxide.</text>
</comment>
<feature type="chain" id="PRO_5015634645" description="Carbonic anhydrase" evidence="8">
    <location>
        <begin position="20"/>
        <end position="226"/>
    </location>
</feature>
<evidence type="ECO:0000256" key="7">
    <source>
        <dbReference type="RuleBase" id="RU003956"/>
    </source>
</evidence>
<evidence type="ECO:0000256" key="5">
    <source>
        <dbReference type="ARBA" id="ARBA00048348"/>
    </source>
</evidence>
<dbReference type="PROSITE" id="PS00704">
    <property type="entry name" value="PROK_CO2_ANHYDRASE_1"/>
    <property type="match status" value="1"/>
</dbReference>
<proteinExistence type="inferred from homology"/>
<dbReference type="InterPro" id="IPR001765">
    <property type="entry name" value="Carbonic_anhydrase"/>
</dbReference>
<evidence type="ECO:0000256" key="2">
    <source>
        <dbReference type="ARBA" id="ARBA00012925"/>
    </source>
</evidence>
<dbReference type="PANTHER" id="PTHR11002">
    <property type="entry name" value="CARBONIC ANHYDRASE"/>
    <property type="match status" value="1"/>
</dbReference>
<dbReference type="SMART" id="SM00947">
    <property type="entry name" value="Pro_CA"/>
    <property type="match status" value="1"/>
</dbReference>
<gene>
    <name evidence="9" type="ORF">C3K47_06195</name>
</gene>
<dbReference type="OrthoDB" id="9797527at2"/>
<evidence type="ECO:0000313" key="9">
    <source>
        <dbReference type="EMBL" id="POY37351.1"/>
    </source>
</evidence>
<dbReference type="PROSITE" id="PS00705">
    <property type="entry name" value="PROK_CO2_ANHYDRASE_2"/>
    <property type="match status" value="1"/>
</dbReference>
<dbReference type="Pfam" id="PF00484">
    <property type="entry name" value="Pro_CA"/>
    <property type="match status" value="1"/>
</dbReference>
<organism evidence="9 10">
    <name type="scientific">Solitalea longa</name>
    <dbReference type="NCBI Taxonomy" id="2079460"/>
    <lineage>
        <taxon>Bacteria</taxon>
        <taxon>Pseudomonadati</taxon>
        <taxon>Bacteroidota</taxon>
        <taxon>Sphingobacteriia</taxon>
        <taxon>Sphingobacteriales</taxon>
        <taxon>Sphingobacteriaceae</taxon>
        <taxon>Solitalea</taxon>
    </lineage>
</organism>
<feature type="binding site" evidence="6">
    <location>
        <position position="72"/>
    </location>
    <ligand>
        <name>Zn(2+)</name>
        <dbReference type="ChEBI" id="CHEBI:29105"/>
    </ligand>
</feature>
<feature type="signal peptide" evidence="8">
    <location>
        <begin position="1"/>
        <end position="19"/>
    </location>
</feature>
<accession>A0A2S5A440</accession>
<evidence type="ECO:0000313" key="10">
    <source>
        <dbReference type="Proteomes" id="UP000236893"/>
    </source>
</evidence>
<comment type="cofactor">
    <cofactor evidence="6">
        <name>Zn(2+)</name>
        <dbReference type="ChEBI" id="CHEBI:29105"/>
    </cofactor>
    <text evidence="6">Binds 1 zinc ion per subunit.</text>
</comment>
<keyword evidence="4 7" id="KW-0456">Lyase</keyword>
<sequence>MKYLAPFLLLFLISSEVFCQHVSSPDSVLTWLKTGNKEFVHGEFNVHGVDSSLRIGLSKEQHPKAVILTCSDSRVSPELIFDKGLGDLFVIRIAGNIADDAVVGSIEYAVEHLHTPLVVVMGHKNCGAIGAAVADLQKPENEINNHIRVLTDKIELAIATEKLNEKDFTQKALLSNIIFTVSSLNQSRPVLSEAVKKGELKVVGAVYDLASGKVEWLKPATMATQH</sequence>
<evidence type="ECO:0000256" key="8">
    <source>
        <dbReference type="SAM" id="SignalP"/>
    </source>
</evidence>
<evidence type="ECO:0000256" key="4">
    <source>
        <dbReference type="ARBA" id="ARBA00023239"/>
    </source>
</evidence>
<dbReference type="SUPFAM" id="SSF53056">
    <property type="entry name" value="beta-carbonic anhydrase, cab"/>
    <property type="match status" value="1"/>
</dbReference>
<comment type="catalytic activity">
    <reaction evidence="5 7">
        <text>hydrogencarbonate + H(+) = CO2 + H2O</text>
        <dbReference type="Rhea" id="RHEA:10748"/>
        <dbReference type="ChEBI" id="CHEBI:15377"/>
        <dbReference type="ChEBI" id="CHEBI:15378"/>
        <dbReference type="ChEBI" id="CHEBI:16526"/>
        <dbReference type="ChEBI" id="CHEBI:17544"/>
        <dbReference type="EC" id="4.2.1.1"/>
    </reaction>
</comment>
<dbReference type="RefSeq" id="WP_103788259.1">
    <property type="nucleotide sequence ID" value="NZ_PQVF01000004.1"/>
</dbReference>
<dbReference type="EMBL" id="PQVF01000004">
    <property type="protein sequence ID" value="POY37351.1"/>
    <property type="molecule type" value="Genomic_DNA"/>
</dbReference>
<dbReference type="CDD" id="cd03378">
    <property type="entry name" value="beta_CA_cladeC"/>
    <property type="match status" value="1"/>
</dbReference>
<reference evidence="9 10" key="1">
    <citation type="submission" date="2018-01" db="EMBL/GenBank/DDBJ databases">
        <authorList>
            <person name="Gaut B.S."/>
            <person name="Morton B.R."/>
            <person name="Clegg M.T."/>
            <person name="Duvall M.R."/>
        </authorList>
    </citation>
    <scope>NUCLEOTIDE SEQUENCE [LARGE SCALE GENOMIC DNA]</scope>
    <source>
        <strain evidence="9 10">HR-AV</strain>
    </source>
</reference>
<dbReference type="InterPro" id="IPR036874">
    <property type="entry name" value="Carbonic_anhydrase_sf"/>
</dbReference>
<comment type="caution">
    <text evidence="9">The sequence shown here is derived from an EMBL/GenBank/DDBJ whole genome shotgun (WGS) entry which is preliminary data.</text>
</comment>
<dbReference type="PANTHER" id="PTHR11002:SF79">
    <property type="entry name" value="CARBONIC ANHYDRASE 2"/>
    <property type="match status" value="1"/>
</dbReference>
<feature type="binding site" evidence="6">
    <location>
        <position position="123"/>
    </location>
    <ligand>
        <name>Zn(2+)</name>
        <dbReference type="ChEBI" id="CHEBI:29105"/>
    </ligand>
</feature>
<feature type="binding site" evidence="6">
    <location>
        <position position="70"/>
    </location>
    <ligand>
        <name>Zn(2+)</name>
        <dbReference type="ChEBI" id="CHEBI:29105"/>
    </ligand>
</feature>
<dbReference type="Gene3D" id="3.40.1050.10">
    <property type="entry name" value="Carbonic anhydrase"/>
    <property type="match status" value="1"/>
</dbReference>
<dbReference type="GO" id="GO:0015976">
    <property type="term" value="P:carbon utilization"/>
    <property type="evidence" value="ECO:0007669"/>
    <property type="project" value="InterPro"/>
</dbReference>
<dbReference type="GO" id="GO:0004089">
    <property type="term" value="F:carbonate dehydratase activity"/>
    <property type="evidence" value="ECO:0007669"/>
    <property type="project" value="UniProtKB-UniRule"/>
</dbReference>
<dbReference type="EC" id="4.2.1.1" evidence="2 7"/>
<keyword evidence="8" id="KW-0732">Signal</keyword>
<keyword evidence="10" id="KW-1185">Reference proteome</keyword>
<name>A0A2S5A440_9SPHI</name>
<evidence type="ECO:0000256" key="3">
    <source>
        <dbReference type="ARBA" id="ARBA00022833"/>
    </source>
</evidence>
<protein>
    <recommendedName>
        <fullName evidence="2 7">Carbonic anhydrase</fullName>
        <ecNumber evidence="2 7">4.2.1.1</ecNumber>
    </recommendedName>
    <alternativeName>
        <fullName evidence="7">Carbonate dehydratase</fullName>
    </alternativeName>
</protein>
<keyword evidence="3 6" id="KW-0862">Zinc</keyword>
<dbReference type="Proteomes" id="UP000236893">
    <property type="component" value="Unassembled WGS sequence"/>
</dbReference>
<feature type="binding site" evidence="6">
    <location>
        <position position="126"/>
    </location>
    <ligand>
        <name>Zn(2+)</name>
        <dbReference type="ChEBI" id="CHEBI:29105"/>
    </ligand>
</feature>
<dbReference type="AlphaFoldDB" id="A0A2S5A440"/>